<name>A0A3G2LR17_SACSO</name>
<sequence>MSTKVRRDVLEKAKKYGINVSEVLRKALEEEIRKREEEARRSAKEIAEVQIAFIGKSWQFKRPIKTF</sequence>
<evidence type="ECO:0000313" key="19">
    <source>
        <dbReference type="Proteomes" id="UP000273194"/>
    </source>
</evidence>
<keyword evidence="2" id="KW-0175">Coiled coil</keyword>
<reference evidence="17 18" key="2">
    <citation type="journal article" date="2018" name="Proc. Natl. Acad. Sci. U.S.A.">
        <title>Nonmutational mechanism of inheritance in the Archaeon Sulfolobus solfataricus.</title>
        <authorList>
            <person name="Payne S."/>
            <person name="McCarthy S."/>
            <person name="Johnson T."/>
            <person name="North E."/>
            <person name="Blum P."/>
        </authorList>
    </citation>
    <scope>NUCLEOTIDE SEQUENCE [LARGE SCALE GENOMIC DNA]</scope>
    <source>
        <strain evidence="7 17">SARC-H</strain>
        <strain evidence="8 21">SARC-I</strain>
        <strain evidence="10 22">SARC-N</strain>
        <strain evidence="11 23">SARC-O</strain>
        <strain evidence="12 18">SUL120</strain>
        <strain evidence="6 19">SULG</strain>
        <strain evidence="9 20">SULM</strain>
    </source>
</reference>
<dbReference type="Pfam" id="PF07362">
    <property type="entry name" value="CcdA"/>
    <property type="match status" value="1"/>
</dbReference>
<dbReference type="KEGG" id="ssol:SULB_03835"/>
<dbReference type="Proteomes" id="UP000033106">
    <property type="component" value="Chromosome"/>
</dbReference>
<evidence type="ECO:0000313" key="6">
    <source>
        <dbReference type="EMBL" id="AZF69581.1"/>
    </source>
</evidence>
<evidence type="ECO:0000313" key="8">
    <source>
        <dbReference type="EMBL" id="AZF74821.1"/>
    </source>
</evidence>
<evidence type="ECO:0000313" key="11">
    <source>
        <dbReference type="EMBL" id="AZF82642.1"/>
    </source>
</evidence>
<gene>
    <name evidence="13" type="ORF">HFC64_03650</name>
    <name evidence="5" type="ORF">SULA_03825</name>
    <name evidence="3" type="ORF">SULB_03835</name>
    <name evidence="4" type="ORF">SULC_03820</name>
    <name evidence="6" type="ORF">SULG_13490</name>
    <name evidence="7" type="ORF">SULH_13490</name>
    <name evidence="8" type="ORF">SULI_13490</name>
    <name evidence="9" type="ORF">SULM_13480</name>
    <name evidence="10" type="ORF">SULN_13470</name>
    <name evidence="11" type="ORF">SULO_13490</name>
    <name evidence="12" type="ORF">SULZ_13505</name>
</gene>
<dbReference type="Proteomes" id="UP000275843">
    <property type="component" value="Chromosome"/>
</dbReference>
<dbReference type="EMBL" id="CP011056">
    <property type="protein sequence ID" value="AYN75814.1"/>
    <property type="molecule type" value="Genomic_DNA"/>
</dbReference>
<evidence type="ECO:0008006" key="25">
    <source>
        <dbReference type="Google" id="ProtNLM"/>
    </source>
</evidence>
<evidence type="ECO:0000313" key="7">
    <source>
        <dbReference type="EMBL" id="AZF72201.1"/>
    </source>
</evidence>
<dbReference type="EMBL" id="CP033239">
    <property type="protein sequence ID" value="AZF80034.1"/>
    <property type="molecule type" value="Genomic_DNA"/>
</dbReference>
<dbReference type="RefSeq" id="WP_080514982.1">
    <property type="nucleotide sequence ID" value="NZ_CP011055.2"/>
</dbReference>
<protein>
    <recommendedName>
        <fullName evidence="25">VapB-type antitoxin</fullName>
    </recommendedName>
</protein>
<reference evidence="4" key="3">
    <citation type="submission" date="2018-10" db="EMBL/GenBank/DDBJ databases">
        <authorList>
            <person name="McCarthy S."/>
            <person name="Gradnigo J."/>
            <person name="Johnson T."/>
            <person name="Payne S."/>
            <person name="Lipzen A."/>
            <person name="Schackwitz W."/>
            <person name="Martin J."/>
            <person name="Moriyama E."/>
            <person name="Blum P."/>
        </authorList>
    </citation>
    <scope>NUCLEOTIDE SEQUENCE</scope>
    <source>
        <strain evidence="3">SARC-B</strain>
        <strain evidence="4">SARC-C</strain>
        <strain evidence="5">SULA</strain>
    </source>
</reference>
<evidence type="ECO:0000313" key="21">
    <source>
        <dbReference type="Proteomes" id="UP000275843"/>
    </source>
</evidence>
<dbReference type="EMBL" id="CP011055">
    <property type="protein sequence ID" value="AYN75654.1"/>
    <property type="molecule type" value="Genomic_DNA"/>
</dbReference>
<evidence type="ECO:0000313" key="15">
    <source>
        <dbReference type="Proteomes" id="UP000033085"/>
    </source>
</evidence>
<evidence type="ECO:0000313" key="17">
    <source>
        <dbReference type="Proteomes" id="UP000267993"/>
    </source>
</evidence>
<dbReference type="Proteomes" id="UP000033057">
    <property type="component" value="Chromosome"/>
</dbReference>
<dbReference type="Proteomes" id="UP000269431">
    <property type="component" value="Chromosome"/>
</dbReference>
<keyword evidence="1" id="KW-1277">Toxin-antitoxin system</keyword>
<evidence type="ECO:0000313" key="20">
    <source>
        <dbReference type="Proteomes" id="UP000273443"/>
    </source>
</evidence>
<evidence type="ECO:0000313" key="3">
    <source>
        <dbReference type="EMBL" id="AYN75654.1"/>
    </source>
</evidence>
<evidence type="ECO:0000313" key="22">
    <source>
        <dbReference type="Proteomes" id="UP000278715"/>
    </source>
</evidence>
<dbReference type="EMBL" id="CP033237">
    <property type="protein sequence ID" value="AZF74821.1"/>
    <property type="molecule type" value="Genomic_DNA"/>
</dbReference>
<evidence type="ECO:0000313" key="24">
    <source>
        <dbReference type="Proteomes" id="UP000594632"/>
    </source>
</evidence>
<dbReference type="GeneID" id="44130615"/>
<dbReference type="AlphaFoldDB" id="A0A3G2LR17"/>
<evidence type="ECO:0000313" key="12">
    <source>
        <dbReference type="EMBL" id="AZF85249.1"/>
    </source>
</evidence>
<dbReference type="EMBL" id="CP033235">
    <property type="protein sequence ID" value="AZF69581.1"/>
    <property type="molecule type" value="Genomic_DNA"/>
</dbReference>
<evidence type="ECO:0000313" key="10">
    <source>
        <dbReference type="EMBL" id="AZF80034.1"/>
    </source>
</evidence>
<evidence type="ECO:0000313" key="18">
    <source>
        <dbReference type="Proteomes" id="UP000269431"/>
    </source>
</evidence>
<dbReference type="Proteomes" id="UP000033085">
    <property type="component" value="Chromosome"/>
</dbReference>
<dbReference type="EMBL" id="CP050869">
    <property type="protein sequence ID" value="QPG51239.1"/>
    <property type="molecule type" value="Genomic_DNA"/>
</dbReference>
<proteinExistence type="predicted"/>
<evidence type="ECO:0000256" key="2">
    <source>
        <dbReference type="SAM" id="Coils"/>
    </source>
</evidence>
<dbReference type="EMBL" id="CP033240">
    <property type="protein sequence ID" value="AZF82642.1"/>
    <property type="molecule type" value="Genomic_DNA"/>
</dbReference>
<organism evidence="4 14">
    <name type="scientific">Saccharolobus solfataricus</name>
    <name type="common">Sulfolobus solfataricus</name>
    <dbReference type="NCBI Taxonomy" id="2287"/>
    <lineage>
        <taxon>Archaea</taxon>
        <taxon>Thermoproteota</taxon>
        <taxon>Thermoprotei</taxon>
        <taxon>Sulfolobales</taxon>
        <taxon>Sulfolobaceae</taxon>
        <taxon>Saccharolobus</taxon>
    </lineage>
</organism>
<evidence type="ECO:0000313" key="23">
    <source>
        <dbReference type="Proteomes" id="UP000282269"/>
    </source>
</evidence>
<dbReference type="Proteomes" id="UP000282269">
    <property type="component" value="Chromosome"/>
</dbReference>
<dbReference type="EMBL" id="CP033238">
    <property type="protein sequence ID" value="AZF77428.1"/>
    <property type="molecule type" value="Genomic_DNA"/>
</dbReference>
<reference evidence="13 24" key="4">
    <citation type="journal article" date="2020" name="Nat. Commun.">
        <title>The structures of two archaeal type IV pili illuminate evolutionary relationships.</title>
        <authorList>
            <person name="Wang F."/>
            <person name="Baquero D.P."/>
            <person name="Su Z."/>
            <person name="Beltran L.C."/>
            <person name="Prangishvili D."/>
            <person name="Krupovic M."/>
            <person name="Egelman E.H."/>
        </authorList>
    </citation>
    <scope>NUCLEOTIDE SEQUENCE [LARGE SCALE GENOMIC DNA]</scope>
    <source>
        <strain evidence="13 24">POZ149</strain>
    </source>
</reference>
<dbReference type="InterPro" id="IPR009956">
    <property type="entry name" value="Post-segregation_anti-tox_CcdA"/>
</dbReference>
<evidence type="ECO:0000313" key="9">
    <source>
        <dbReference type="EMBL" id="AZF77428.1"/>
    </source>
</evidence>
<dbReference type="Proteomes" id="UP000267993">
    <property type="component" value="Chromosome"/>
</dbReference>
<evidence type="ECO:0000313" key="14">
    <source>
        <dbReference type="Proteomes" id="UP000033057"/>
    </source>
</evidence>
<dbReference type="KEGG" id="ssof:SULC_03820"/>
<dbReference type="EMBL" id="CP033241">
    <property type="protein sequence ID" value="AZF85249.1"/>
    <property type="molecule type" value="Genomic_DNA"/>
</dbReference>
<feature type="coiled-coil region" evidence="2">
    <location>
        <begin position="18"/>
        <end position="45"/>
    </location>
</feature>
<evidence type="ECO:0000313" key="4">
    <source>
        <dbReference type="EMBL" id="AYN75814.1"/>
    </source>
</evidence>
<dbReference type="KEGG" id="ssoa:SULA_03825"/>
<evidence type="ECO:0000256" key="1">
    <source>
        <dbReference type="ARBA" id="ARBA00022649"/>
    </source>
</evidence>
<dbReference type="Proteomes" id="UP000594632">
    <property type="component" value="Chromosome"/>
</dbReference>
<dbReference type="EMBL" id="CP011057">
    <property type="protein sequence ID" value="AYP18650.1"/>
    <property type="molecule type" value="Genomic_DNA"/>
</dbReference>
<accession>A0A3G2LR17</accession>
<reference evidence="14 15" key="1">
    <citation type="journal article" date="2015" name="Genome Announc.">
        <title>Complete Genome Sequence of Sulfolobus solfataricus Strain 98/2 and Evolved Derivatives.</title>
        <authorList>
            <person name="McCarthy S."/>
            <person name="Gradnigo J."/>
            <person name="Johnson T."/>
            <person name="Payne S."/>
            <person name="Lipzen A."/>
            <person name="Martin J."/>
            <person name="Schackwitz W."/>
            <person name="Moriyama E."/>
            <person name="Blum P."/>
        </authorList>
    </citation>
    <scope>NUCLEOTIDE SEQUENCE [LARGE SCALE GENOMIC DNA]</scope>
    <source>
        <strain evidence="14">98/2 SULC</strain>
        <strain evidence="3">SARC-B</strain>
        <strain evidence="4">SARC-C</strain>
        <strain evidence="5 16">SULA</strain>
        <strain evidence="15">SULB</strain>
    </source>
</reference>
<dbReference type="EMBL" id="CP033236">
    <property type="protein sequence ID" value="AZF72201.1"/>
    <property type="molecule type" value="Genomic_DNA"/>
</dbReference>
<dbReference type="Proteomes" id="UP000273194">
    <property type="component" value="Chromosome"/>
</dbReference>
<evidence type="ECO:0000313" key="16">
    <source>
        <dbReference type="Proteomes" id="UP000033106"/>
    </source>
</evidence>
<dbReference type="Proteomes" id="UP000273443">
    <property type="component" value="Chromosome"/>
</dbReference>
<evidence type="ECO:0000313" key="5">
    <source>
        <dbReference type="EMBL" id="AYP18650.1"/>
    </source>
</evidence>
<evidence type="ECO:0000313" key="13">
    <source>
        <dbReference type="EMBL" id="QPG51239.1"/>
    </source>
</evidence>
<dbReference type="Proteomes" id="UP000278715">
    <property type="component" value="Chromosome"/>
</dbReference>